<organism evidence="1 2">
    <name type="scientific">Streptococcus infantarius subsp. infantarius ATCC BAA-102</name>
    <dbReference type="NCBI Taxonomy" id="471872"/>
    <lineage>
        <taxon>Bacteria</taxon>
        <taxon>Bacillati</taxon>
        <taxon>Bacillota</taxon>
        <taxon>Bacilli</taxon>
        <taxon>Lactobacillales</taxon>
        <taxon>Streptococcaceae</taxon>
        <taxon>Streptococcus</taxon>
    </lineage>
</organism>
<evidence type="ECO:0008006" key="3">
    <source>
        <dbReference type="Google" id="ProtNLM"/>
    </source>
</evidence>
<dbReference type="Gene3D" id="3.40.50.300">
    <property type="entry name" value="P-loop containing nucleotide triphosphate hydrolases"/>
    <property type="match status" value="1"/>
</dbReference>
<dbReference type="Proteomes" id="UP000005602">
    <property type="component" value="Unassembled WGS sequence"/>
</dbReference>
<gene>
    <name evidence="1" type="ORF">STRINF_01258</name>
</gene>
<protein>
    <recommendedName>
        <fullName evidence="3">ABC transporter ATP-binding protein</fullName>
    </recommendedName>
</protein>
<accession>A0ABP2DGT0</accession>
<dbReference type="EMBL" id="ABJK02000020">
    <property type="protein sequence ID" value="EDT47461.1"/>
    <property type="molecule type" value="Genomic_DNA"/>
</dbReference>
<comment type="caution">
    <text evidence="1">The sequence shown here is derived from an EMBL/GenBank/DDBJ whole genome shotgun (WGS) entry which is preliminary data.</text>
</comment>
<name>A0ABP2DGT0_9STRE</name>
<reference evidence="1" key="2">
    <citation type="submission" date="2013-09" db="EMBL/GenBank/DDBJ databases">
        <title>Draft genome sequence of Streptococcus infantarius subsp. infantarius ATCC BAA-102.</title>
        <authorList>
            <person name="Sudarsanam P."/>
            <person name="Ley R."/>
            <person name="Guruge J."/>
            <person name="Turnbaugh P.J."/>
            <person name="Mahowald M."/>
            <person name="Liep D."/>
            <person name="Gordon J."/>
        </authorList>
    </citation>
    <scope>NUCLEOTIDE SEQUENCE</scope>
    <source>
        <strain evidence="1">ATCC BAA-102</strain>
    </source>
</reference>
<dbReference type="InterPro" id="IPR027417">
    <property type="entry name" value="P-loop_NTPase"/>
</dbReference>
<reference evidence="1" key="1">
    <citation type="submission" date="2008-03" db="EMBL/GenBank/DDBJ databases">
        <authorList>
            <person name="Fulton L."/>
            <person name="Clifton S."/>
            <person name="Fulton B."/>
            <person name="Xu J."/>
            <person name="Minx P."/>
            <person name="Pepin K.H."/>
            <person name="Johnson M."/>
            <person name="Thiruvilangam P."/>
            <person name="Bhonagiri V."/>
            <person name="Nash W.E."/>
            <person name="Mardis E.R."/>
            <person name="Wilson R.K."/>
        </authorList>
    </citation>
    <scope>NUCLEOTIDE SEQUENCE</scope>
    <source>
        <strain evidence="1">ATCC BAA-102</strain>
    </source>
</reference>
<keyword evidence="2" id="KW-1185">Reference proteome</keyword>
<evidence type="ECO:0000313" key="1">
    <source>
        <dbReference type="EMBL" id="EDT47461.1"/>
    </source>
</evidence>
<sequence length="53" mass="5955">MSLQAACVTDNGQMTKMIDDLQEMAHNGKTIIVVTHDYELIKNCKGNIIEFVE</sequence>
<proteinExistence type="predicted"/>
<evidence type="ECO:0000313" key="2">
    <source>
        <dbReference type="Proteomes" id="UP000005602"/>
    </source>
</evidence>